<reference evidence="9 11" key="3">
    <citation type="submission" date="2019-04" db="EMBL/GenBank/DDBJ databases">
        <title>Microbes associate with the intestines of laboratory mice.</title>
        <authorList>
            <person name="Navarre W."/>
            <person name="Wong E."/>
            <person name="Huang K."/>
            <person name="Tropini C."/>
            <person name="Ng K."/>
            <person name="Yu B."/>
        </authorList>
    </citation>
    <scope>NUCLEOTIDE SEQUENCE [LARGE SCALE GENOMIC DNA]</scope>
    <source>
        <strain evidence="9 11">NM06_A21</strain>
    </source>
</reference>
<dbReference type="EMBL" id="CP015402">
    <property type="protein sequence ID" value="ANU62759.2"/>
    <property type="molecule type" value="Genomic_DNA"/>
</dbReference>
<dbReference type="PROSITE" id="PS50059">
    <property type="entry name" value="FKBP_PPIASE"/>
    <property type="match status" value="1"/>
</dbReference>
<dbReference type="SUPFAM" id="SSF54534">
    <property type="entry name" value="FKBP-like"/>
    <property type="match status" value="1"/>
</dbReference>
<keyword evidence="4 5" id="KW-0413">Isomerase</keyword>
<keyword evidence="10" id="KW-1185">Reference proteome</keyword>
<dbReference type="InterPro" id="IPR046357">
    <property type="entry name" value="PPIase_dom_sf"/>
</dbReference>
<accession>A0A1Z2XE99</accession>
<feature type="domain" description="PPIase FKBP-type" evidence="7">
    <location>
        <begin position="137"/>
        <end position="223"/>
    </location>
</feature>
<comment type="catalytic activity">
    <reaction evidence="1 5 6">
        <text>[protein]-peptidylproline (omega=180) = [protein]-peptidylproline (omega=0)</text>
        <dbReference type="Rhea" id="RHEA:16237"/>
        <dbReference type="Rhea" id="RHEA-COMP:10747"/>
        <dbReference type="Rhea" id="RHEA-COMP:10748"/>
        <dbReference type="ChEBI" id="CHEBI:83833"/>
        <dbReference type="ChEBI" id="CHEBI:83834"/>
        <dbReference type="EC" id="5.2.1.8"/>
    </reaction>
</comment>
<evidence type="ECO:0000256" key="2">
    <source>
        <dbReference type="ARBA" id="ARBA00006577"/>
    </source>
</evidence>
<dbReference type="GO" id="GO:0003755">
    <property type="term" value="F:peptidyl-prolyl cis-trans isomerase activity"/>
    <property type="evidence" value="ECO:0007669"/>
    <property type="project" value="UniProtKB-UniRule"/>
</dbReference>
<dbReference type="Proteomes" id="UP000186351">
    <property type="component" value="Chromosome"/>
</dbReference>
<dbReference type="InterPro" id="IPR001179">
    <property type="entry name" value="PPIase_FKBP_dom"/>
</dbReference>
<reference evidence="8" key="2">
    <citation type="submission" date="2017-04" db="EMBL/GenBank/DDBJ databases">
        <title>Complete Genome Sequences of Twelve Strains of a Stable Defined Moderately Diverse Mouse Microbiota 2 (sDMDMm2).</title>
        <authorList>
            <person name="Uchimura Y."/>
            <person name="Wyss M."/>
            <person name="Brugiroux S."/>
            <person name="Limenitakis J.P."/>
            <person name="Stecher B."/>
            <person name="McCoy K.D."/>
            <person name="Macpherson A.J."/>
        </authorList>
    </citation>
    <scope>NUCLEOTIDE SEQUENCE</scope>
    <source>
        <strain evidence="8">YL27</strain>
    </source>
</reference>
<dbReference type="OrthoDB" id="9814548at2"/>
<dbReference type="Gene3D" id="3.10.50.40">
    <property type="match status" value="1"/>
</dbReference>
<evidence type="ECO:0000256" key="6">
    <source>
        <dbReference type="RuleBase" id="RU003915"/>
    </source>
</evidence>
<proteinExistence type="inferred from homology"/>
<dbReference type="Proteomes" id="UP000306630">
    <property type="component" value="Unassembled WGS sequence"/>
</dbReference>
<dbReference type="STRING" id="1796646.A4V02_02820"/>
<protein>
    <recommendedName>
        <fullName evidence="6">Peptidyl-prolyl cis-trans isomerase</fullName>
        <ecNumber evidence="6">5.2.1.8</ecNumber>
    </recommendedName>
</protein>
<dbReference type="EC" id="5.2.1.8" evidence="6"/>
<evidence type="ECO:0000259" key="7">
    <source>
        <dbReference type="PROSITE" id="PS50059"/>
    </source>
</evidence>
<dbReference type="PANTHER" id="PTHR43811:SF23">
    <property type="entry name" value="FKBP-TYPE 22 KDA PEPTIDYL-PROLYL CIS-TRANS ISOMERASE"/>
    <property type="match status" value="1"/>
</dbReference>
<name>A0A1B1S7I9_9BACT</name>
<dbReference type="AlphaFoldDB" id="A0A1B1S7I9"/>
<dbReference type="KEGG" id="pary:A4V02_02820"/>
<comment type="similarity">
    <text evidence="2 6">Belongs to the FKBP-type PPIase family.</text>
</comment>
<evidence type="ECO:0000313" key="9">
    <source>
        <dbReference type="EMBL" id="TGY75672.1"/>
    </source>
</evidence>
<gene>
    <name evidence="8" type="ORF">A4V02_02820</name>
    <name evidence="9" type="ORF">E5333_03200</name>
</gene>
<organism evidence="8 10">
    <name type="scientific">Muribaculum intestinale</name>
    <dbReference type="NCBI Taxonomy" id="1796646"/>
    <lineage>
        <taxon>Bacteria</taxon>
        <taxon>Pseudomonadati</taxon>
        <taxon>Bacteroidota</taxon>
        <taxon>Bacteroidia</taxon>
        <taxon>Bacteroidales</taxon>
        <taxon>Muribaculaceae</taxon>
        <taxon>Muribaculum</taxon>
    </lineage>
</organism>
<evidence type="ECO:0000256" key="5">
    <source>
        <dbReference type="PROSITE-ProRule" id="PRU00277"/>
    </source>
</evidence>
<keyword evidence="3 5" id="KW-0697">Rotamase</keyword>
<dbReference type="Pfam" id="PF00254">
    <property type="entry name" value="FKBP_C"/>
    <property type="match status" value="1"/>
</dbReference>
<evidence type="ECO:0000256" key="1">
    <source>
        <dbReference type="ARBA" id="ARBA00000971"/>
    </source>
</evidence>
<dbReference type="EMBL" id="SRYD01000009">
    <property type="protein sequence ID" value="TGY75672.1"/>
    <property type="molecule type" value="Genomic_DNA"/>
</dbReference>
<reference evidence="10" key="1">
    <citation type="submission" date="2016-04" db="EMBL/GenBank/DDBJ databases">
        <title>Complete Genome Sequences of Twelve Strains of a Stable Defined Moderately Diverse Mouse Microbiota 2 (sDMDMm2).</title>
        <authorList>
            <person name="Uchimura Y."/>
            <person name="Wyss M."/>
            <person name="Brugiroux S."/>
            <person name="Limenitakis J.P."/>
            <person name="Stecher B."/>
            <person name="McCoy K.D."/>
            <person name="Macpherson A.J."/>
        </authorList>
    </citation>
    <scope>NUCLEOTIDE SEQUENCE [LARGE SCALE GENOMIC DNA]</scope>
    <source>
        <strain evidence="10">YL27</strain>
    </source>
</reference>
<accession>A0A1B1S7I9</accession>
<dbReference type="PANTHER" id="PTHR43811">
    <property type="entry name" value="FKBP-TYPE PEPTIDYL-PROLYL CIS-TRANS ISOMERASE FKPA"/>
    <property type="match status" value="1"/>
</dbReference>
<evidence type="ECO:0000256" key="4">
    <source>
        <dbReference type="ARBA" id="ARBA00023235"/>
    </source>
</evidence>
<sequence length="228" mass="25871">MVWIYTQASVQSHRRRSDSTYSRILTPQPSAAAFGILSRSNTPIKIMNRLPILFAGTVLMASAFASCKGDETTWDTYREWREANNSWLDEQAARTEEGSSDLYFTRVVPPYDQGSYVLMHWFNDRSLTAGNLKPYYTSTVHVKYIGRFYNGTAFDSSYLQTDSIFETKLSSVVSGWQIALQNMHVGDSCEVVIPYQSAYGSTGYSSVPPYSNLVFHMKLKDIPDWETP</sequence>
<evidence type="ECO:0000313" key="8">
    <source>
        <dbReference type="EMBL" id="ANU62759.2"/>
    </source>
</evidence>
<evidence type="ECO:0000256" key="3">
    <source>
        <dbReference type="ARBA" id="ARBA00023110"/>
    </source>
</evidence>
<evidence type="ECO:0000313" key="11">
    <source>
        <dbReference type="Proteomes" id="UP000306630"/>
    </source>
</evidence>
<evidence type="ECO:0000313" key="10">
    <source>
        <dbReference type="Proteomes" id="UP000186351"/>
    </source>
</evidence>